<protein>
    <submittedName>
        <fullName evidence="3">CPBP family intramembrane metalloprotease</fullName>
    </submittedName>
</protein>
<dbReference type="InterPro" id="IPR003675">
    <property type="entry name" value="Rce1/LyrA-like_dom"/>
</dbReference>
<organism evidence="3 4">
    <name type="scientific">Halovulum dunhuangense</name>
    <dbReference type="NCBI Taxonomy" id="1505036"/>
    <lineage>
        <taxon>Bacteria</taxon>
        <taxon>Pseudomonadati</taxon>
        <taxon>Pseudomonadota</taxon>
        <taxon>Alphaproteobacteria</taxon>
        <taxon>Rhodobacterales</taxon>
        <taxon>Paracoccaceae</taxon>
        <taxon>Halovulum</taxon>
    </lineage>
</organism>
<dbReference type="GO" id="GO:0008237">
    <property type="term" value="F:metallopeptidase activity"/>
    <property type="evidence" value="ECO:0007669"/>
    <property type="project" value="UniProtKB-KW"/>
</dbReference>
<proteinExistence type="predicted"/>
<dbReference type="Pfam" id="PF02517">
    <property type="entry name" value="Rce1-like"/>
    <property type="match status" value="1"/>
</dbReference>
<feature type="transmembrane region" description="Helical" evidence="1">
    <location>
        <begin position="21"/>
        <end position="47"/>
    </location>
</feature>
<feature type="transmembrane region" description="Helical" evidence="1">
    <location>
        <begin position="242"/>
        <end position="267"/>
    </location>
</feature>
<feature type="transmembrane region" description="Helical" evidence="1">
    <location>
        <begin position="72"/>
        <end position="95"/>
    </location>
</feature>
<comment type="caution">
    <text evidence="3">The sequence shown here is derived from an EMBL/GenBank/DDBJ whole genome shotgun (WGS) entry which is preliminary data.</text>
</comment>
<evidence type="ECO:0000259" key="2">
    <source>
        <dbReference type="Pfam" id="PF02517"/>
    </source>
</evidence>
<reference evidence="3 4" key="1">
    <citation type="submission" date="2020-05" db="EMBL/GenBank/DDBJ databases">
        <title>Gimesia benthica sp. nov., a novel planctomycete isolated from a deep-sea water sample of the Northwest Indian Ocean.</title>
        <authorList>
            <person name="Wang J."/>
            <person name="Ruan C."/>
            <person name="Song L."/>
            <person name="Zhu Y."/>
            <person name="Li A."/>
            <person name="Zheng X."/>
            <person name="Wang L."/>
            <person name="Lu Z."/>
            <person name="Huang Y."/>
            <person name="Du W."/>
            <person name="Zhou Y."/>
            <person name="Huang L."/>
            <person name="Dai X."/>
        </authorList>
    </citation>
    <scope>NUCLEOTIDE SEQUENCE [LARGE SCALE GENOMIC DNA]</scope>
    <source>
        <strain evidence="3 4">YYQ-30</strain>
    </source>
</reference>
<evidence type="ECO:0000313" key="3">
    <source>
        <dbReference type="EMBL" id="NNU79219.1"/>
    </source>
</evidence>
<keyword evidence="3" id="KW-0378">Hydrolase</keyword>
<feature type="transmembrane region" description="Helical" evidence="1">
    <location>
        <begin position="148"/>
        <end position="165"/>
    </location>
</feature>
<dbReference type="GO" id="GO:0080120">
    <property type="term" value="P:CAAX-box protein maturation"/>
    <property type="evidence" value="ECO:0007669"/>
    <property type="project" value="UniProtKB-ARBA"/>
</dbReference>
<feature type="transmembrane region" description="Helical" evidence="1">
    <location>
        <begin position="211"/>
        <end position="230"/>
    </location>
</feature>
<dbReference type="RefSeq" id="WP_171322004.1">
    <property type="nucleotide sequence ID" value="NZ_JABFBC010000001.1"/>
</dbReference>
<feature type="transmembrane region" description="Helical" evidence="1">
    <location>
        <begin position="279"/>
        <end position="299"/>
    </location>
</feature>
<dbReference type="InterPro" id="IPR052710">
    <property type="entry name" value="CAAX_protease"/>
</dbReference>
<dbReference type="PANTHER" id="PTHR36435:SF1">
    <property type="entry name" value="CAAX AMINO TERMINAL PROTEASE FAMILY PROTEIN"/>
    <property type="match status" value="1"/>
</dbReference>
<dbReference type="GO" id="GO:0004175">
    <property type="term" value="F:endopeptidase activity"/>
    <property type="evidence" value="ECO:0007669"/>
    <property type="project" value="UniProtKB-ARBA"/>
</dbReference>
<feature type="transmembrane region" description="Helical" evidence="1">
    <location>
        <begin position="115"/>
        <end position="136"/>
    </location>
</feature>
<keyword evidence="3" id="KW-0645">Protease</keyword>
<name>A0A849KQS7_9RHOB</name>
<accession>A0A849KQS7</accession>
<feature type="domain" description="CAAX prenyl protease 2/Lysostaphin resistance protein A-like" evidence="2">
    <location>
        <begin position="150"/>
        <end position="247"/>
    </location>
</feature>
<dbReference type="Proteomes" id="UP000572377">
    <property type="component" value="Unassembled WGS sequence"/>
</dbReference>
<keyword evidence="3" id="KW-0482">Metalloprotease</keyword>
<dbReference type="GO" id="GO:0006508">
    <property type="term" value="P:proteolysis"/>
    <property type="evidence" value="ECO:0007669"/>
    <property type="project" value="UniProtKB-KW"/>
</dbReference>
<keyword evidence="4" id="KW-1185">Reference proteome</keyword>
<dbReference type="AlphaFoldDB" id="A0A849KQS7"/>
<gene>
    <name evidence="3" type="ORF">HMH01_02095</name>
</gene>
<dbReference type="EMBL" id="JABFBC010000001">
    <property type="protein sequence ID" value="NNU79219.1"/>
    <property type="molecule type" value="Genomic_DNA"/>
</dbReference>
<sequence length="309" mass="32911">MSPAIQAYLDQTAPLAGRATLWRWLLTGAFVVAGQTAATVAIFYIFAQASSLATGAPLGQSLAQIAGMGSPLSLVAILLTFSGFILGIMLGLRLLHRSRLGPILSRKGGFAWREFFHVSALFLALGIGAVGISHVFQDYNRNLSLGVWLFWLAPALVATFVQVFAEELVFRGYLQSQLAARFRSPLIWIGGPAVIFGALHLPNAAAFGANGWLVLLAPMLIGVIAGHVTARTGGIAAATGIHFANNCLGLLIVAVPGPFGALSLWLHPIDLSDIATVRPMILLNIGLILAAYGVYLLLIRRRDARLQPR</sequence>
<feature type="transmembrane region" description="Helical" evidence="1">
    <location>
        <begin position="186"/>
        <end position="205"/>
    </location>
</feature>
<keyword evidence="1" id="KW-0812">Transmembrane</keyword>
<keyword evidence="1" id="KW-0472">Membrane</keyword>
<dbReference type="PANTHER" id="PTHR36435">
    <property type="entry name" value="SLR1288 PROTEIN"/>
    <property type="match status" value="1"/>
</dbReference>
<evidence type="ECO:0000313" key="4">
    <source>
        <dbReference type="Proteomes" id="UP000572377"/>
    </source>
</evidence>
<evidence type="ECO:0000256" key="1">
    <source>
        <dbReference type="SAM" id="Phobius"/>
    </source>
</evidence>
<keyword evidence="1" id="KW-1133">Transmembrane helix</keyword>